<keyword evidence="4" id="KW-1185">Reference proteome</keyword>
<proteinExistence type="predicted"/>
<evidence type="ECO:0000313" key="1">
    <source>
        <dbReference type="EMBL" id="PLR86064.1"/>
    </source>
</evidence>
<gene>
    <name evidence="1" type="ORF">CU635_03245</name>
    <name evidence="2" type="ORF">CVD25_04955</name>
</gene>
<dbReference type="AlphaFoldDB" id="A0A2N5GRK8"/>
<reference evidence="1 3" key="1">
    <citation type="submission" date="2017-11" db="EMBL/GenBank/DDBJ databases">
        <title>Comparitive Functional Genomics of Dry Heat Resistant strains isolated from the Viking Spacecraft.</title>
        <authorList>
            <person name="Seuylemezian A."/>
            <person name="Cooper K."/>
            <person name="Vaishampayan P."/>
        </authorList>
    </citation>
    <scope>NUCLEOTIDE SEQUENCE [LARGE SCALE GENOMIC DNA]</scope>
    <source>
        <strain evidence="1 3">M4.6</strain>
    </source>
</reference>
<dbReference type="Proteomes" id="UP000234951">
    <property type="component" value="Unassembled WGS sequence"/>
</dbReference>
<name>A0A2N5GRK8_9BACI</name>
<dbReference type="Proteomes" id="UP000235114">
    <property type="component" value="Unassembled WGS sequence"/>
</dbReference>
<organism evidence="1 3">
    <name type="scientific">Bacillus canaveralius</name>
    <dbReference type="NCBI Taxonomy" id="1403243"/>
    <lineage>
        <taxon>Bacteria</taxon>
        <taxon>Bacillati</taxon>
        <taxon>Bacillota</taxon>
        <taxon>Bacilli</taxon>
        <taxon>Bacillales</taxon>
        <taxon>Bacillaceae</taxon>
        <taxon>Bacillus</taxon>
    </lineage>
</organism>
<accession>A0A2N5GRK8</accession>
<evidence type="ECO:0000313" key="3">
    <source>
        <dbReference type="Proteomes" id="UP000234951"/>
    </source>
</evidence>
<dbReference type="InterPro" id="IPR025177">
    <property type="entry name" value="MciZ"/>
</dbReference>
<comment type="caution">
    <text evidence="1">The sequence shown here is derived from an EMBL/GenBank/DDBJ whole genome shotgun (WGS) entry which is preliminary data.</text>
</comment>
<evidence type="ECO:0000313" key="4">
    <source>
        <dbReference type="Proteomes" id="UP000235114"/>
    </source>
</evidence>
<dbReference type="Pfam" id="PF13072">
    <property type="entry name" value="MciZ"/>
    <property type="match status" value="1"/>
</dbReference>
<reference evidence="2 4" key="2">
    <citation type="submission" date="2017-12" db="EMBL/GenBank/DDBJ databases">
        <title>Comparative Functional Genomics of Dry Heat Resistant strains isolated from the Viking Spacecraft.</title>
        <authorList>
            <person name="Seuylemezian A."/>
            <person name="Cooper K."/>
            <person name="Vaishampayan P."/>
        </authorList>
    </citation>
    <scope>NUCLEOTIDE SEQUENCE [LARGE SCALE GENOMIC DNA]</scope>
    <source>
        <strain evidence="2 4">ATCC 29669</strain>
    </source>
</reference>
<dbReference type="OrthoDB" id="2990038at2"/>
<dbReference type="EMBL" id="PGVA01000004">
    <property type="protein sequence ID" value="PLR86064.1"/>
    <property type="molecule type" value="Genomic_DNA"/>
</dbReference>
<protein>
    <submittedName>
        <fullName evidence="1">Z-ring formation inhibitor MciZ</fullName>
    </submittedName>
</protein>
<dbReference type="RefSeq" id="WP_101575728.1">
    <property type="nucleotide sequence ID" value="NZ_PGVA01000004.1"/>
</dbReference>
<dbReference type="EMBL" id="PGVD01000013">
    <property type="protein sequence ID" value="PLS00183.1"/>
    <property type="molecule type" value="Genomic_DNA"/>
</dbReference>
<sequence>MKLYVHEKGIVLVGKAWEIKRKLHEYGKQFTLLEEWVTSRPKKDK</sequence>
<evidence type="ECO:0000313" key="2">
    <source>
        <dbReference type="EMBL" id="PLS00183.1"/>
    </source>
</evidence>